<dbReference type="SUPFAM" id="SSF69118">
    <property type="entry name" value="AhpD-like"/>
    <property type="match status" value="1"/>
</dbReference>
<comment type="caution">
    <text evidence="2">The sequence shown here is derived from an EMBL/GenBank/DDBJ whole genome shotgun (WGS) entry which is preliminary data.</text>
</comment>
<reference evidence="2 3" key="1">
    <citation type="submission" date="2019-03" db="EMBL/GenBank/DDBJ databases">
        <title>Subsurface microbial communities from deep shales in Ohio and West Virginia, USA.</title>
        <authorList>
            <person name="Wrighton K."/>
        </authorList>
    </citation>
    <scope>NUCLEOTIDE SEQUENCE [LARGE SCALE GENOMIC DNA]</scope>
    <source>
        <strain evidence="2 3">MSL 6dP</strain>
    </source>
</reference>
<keyword evidence="3" id="KW-1185">Reference proteome</keyword>
<name>A0A4R8GU81_9FIRM</name>
<keyword evidence="2" id="KW-0560">Oxidoreductase</keyword>
<dbReference type="PANTHER" id="PTHR35446:SF2">
    <property type="entry name" value="CARBOXYMUCONOLACTONE DECARBOXYLASE-LIKE DOMAIN-CONTAINING PROTEIN"/>
    <property type="match status" value="1"/>
</dbReference>
<evidence type="ECO:0000259" key="1">
    <source>
        <dbReference type="Pfam" id="PF02627"/>
    </source>
</evidence>
<feature type="domain" description="Carboxymuconolactone decarboxylase-like" evidence="1">
    <location>
        <begin position="49"/>
        <end position="106"/>
    </location>
</feature>
<accession>A0A4R8GU81</accession>
<dbReference type="Gene3D" id="1.20.1290.10">
    <property type="entry name" value="AhpD-like"/>
    <property type="match status" value="1"/>
</dbReference>
<dbReference type="InterPro" id="IPR029032">
    <property type="entry name" value="AhpD-like"/>
</dbReference>
<dbReference type="InterPro" id="IPR003779">
    <property type="entry name" value="CMD-like"/>
</dbReference>
<organism evidence="2 3">
    <name type="scientific">Orenia marismortui</name>
    <dbReference type="NCBI Taxonomy" id="46469"/>
    <lineage>
        <taxon>Bacteria</taxon>
        <taxon>Bacillati</taxon>
        <taxon>Bacillota</taxon>
        <taxon>Clostridia</taxon>
        <taxon>Halanaerobiales</taxon>
        <taxon>Halobacteroidaceae</taxon>
        <taxon>Orenia</taxon>
    </lineage>
</organism>
<protein>
    <submittedName>
        <fullName evidence="2">Putative peroxidase-related enzyme</fullName>
    </submittedName>
</protein>
<dbReference type="GO" id="GO:0051920">
    <property type="term" value="F:peroxiredoxin activity"/>
    <property type="evidence" value="ECO:0007669"/>
    <property type="project" value="InterPro"/>
</dbReference>
<evidence type="ECO:0000313" key="2">
    <source>
        <dbReference type="EMBL" id="TDX48445.1"/>
    </source>
</evidence>
<dbReference type="STRING" id="926561.GCA_000379025_02351"/>
<dbReference type="RefSeq" id="WP_134117991.1">
    <property type="nucleotide sequence ID" value="NZ_SOEG01000027.1"/>
</dbReference>
<dbReference type="AlphaFoldDB" id="A0A4R8GU81"/>
<sequence length="179" mass="20102">MSQTSITTKAKVKKLKVEEATGIVKDIFLDIKSKKGSVPNLFKTYAHKPEILRATWNKMSSVMKDALLPKKLKKLAALRVSVLNKSKYCINAHYNGLKQIGYPSEVLDQVKAGAYELLTEVEARILNFVDKATNNYADLSKDDFDKLALKEEELLELIAVIDLFSGLNRVTAILEIEKD</sequence>
<dbReference type="PANTHER" id="PTHR35446">
    <property type="entry name" value="SI:CH211-175M2.5"/>
    <property type="match status" value="1"/>
</dbReference>
<dbReference type="Proteomes" id="UP000295832">
    <property type="component" value="Unassembled WGS sequence"/>
</dbReference>
<dbReference type="EMBL" id="SOEG01000027">
    <property type="protein sequence ID" value="TDX48445.1"/>
    <property type="molecule type" value="Genomic_DNA"/>
</dbReference>
<proteinExistence type="predicted"/>
<gene>
    <name evidence="2" type="ORF">C7959_12714</name>
</gene>
<dbReference type="Pfam" id="PF02627">
    <property type="entry name" value="CMD"/>
    <property type="match status" value="1"/>
</dbReference>
<keyword evidence="2" id="KW-0575">Peroxidase</keyword>
<evidence type="ECO:0000313" key="3">
    <source>
        <dbReference type="Proteomes" id="UP000295832"/>
    </source>
</evidence>